<gene>
    <name evidence="2" type="ORF">FHL02_09420</name>
</gene>
<accession>A0A5P0ZJG6</accession>
<dbReference type="OrthoDB" id="9810290at2"/>
<dbReference type="InterPro" id="IPR018004">
    <property type="entry name" value="KilA/APSES_HTH"/>
</dbReference>
<evidence type="ECO:0000259" key="1">
    <source>
        <dbReference type="Pfam" id="PF04383"/>
    </source>
</evidence>
<reference evidence="2 3" key="1">
    <citation type="journal article" date="2019" name="Syst. Appl. Microbiol.">
        <title>Polyphasic characterization of two novel Lactobacillus spp. isolated from blown salami packages: Description of Lactobacillus halodurans sp. nov. and Lactobacillus salsicarnum sp. nov.</title>
        <authorList>
            <person name="Schuster J.A."/>
            <person name="Klingl A."/>
            <person name="Vogel R.F."/>
            <person name="Ehrmann M.A."/>
        </authorList>
    </citation>
    <scope>NUCLEOTIDE SEQUENCE [LARGE SCALE GENOMIC DNA]</scope>
    <source>
        <strain evidence="2 3">TMW 1.2118</strain>
    </source>
</reference>
<dbReference type="EMBL" id="VDFM01000013">
    <property type="protein sequence ID" value="MQS53240.1"/>
    <property type="molecule type" value="Genomic_DNA"/>
</dbReference>
<comment type="caution">
    <text evidence="2">The sequence shown here is derived from an EMBL/GenBank/DDBJ whole genome shotgun (WGS) entry which is preliminary data.</text>
</comment>
<organism evidence="2 3">
    <name type="scientific">Companilactobacillus mishanensis</name>
    <dbReference type="NCBI Taxonomy" id="2486008"/>
    <lineage>
        <taxon>Bacteria</taxon>
        <taxon>Bacillati</taxon>
        <taxon>Bacillota</taxon>
        <taxon>Bacilli</taxon>
        <taxon>Lactobacillales</taxon>
        <taxon>Lactobacillaceae</taxon>
        <taxon>Companilactobacillus</taxon>
    </lineage>
</organism>
<evidence type="ECO:0000313" key="3">
    <source>
        <dbReference type="Proteomes" id="UP000380386"/>
    </source>
</evidence>
<dbReference type="AlphaFoldDB" id="A0A5P0ZJG6"/>
<feature type="domain" description="KilA/APSES-type HTH DNA-binding" evidence="1">
    <location>
        <begin position="23"/>
        <end position="80"/>
    </location>
</feature>
<evidence type="ECO:0000313" key="2">
    <source>
        <dbReference type="EMBL" id="MQS53240.1"/>
    </source>
</evidence>
<dbReference type="Proteomes" id="UP000380386">
    <property type="component" value="Unassembled WGS sequence"/>
</dbReference>
<dbReference type="Pfam" id="PF04383">
    <property type="entry name" value="KilA-N"/>
    <property type="match status" value="1"/>
</dbReference>
<sequence length="117" mass="13859">MTDKTEKINVKGVEINLFNNSDNNNDYISLTGIPKYRSKDNPNELIRNWMRSRSSLEFLGIWEQLNNENFNNSEFIKDGKDSTWRTDKLNQVAKDQMEVLLKNKKDELESKFNNRLQ</sequence>
<dbReference type="RefSeq" id="WP_153383742.1">
    <property type="nucleotide sequence ID" value="NZ_VDFM01000013.1"/>
</dbReference>
<name>A0A5P0ZJG6_9LACO</name>
<protein>
    <recommendedName>
        <fullName evidence="1">KilA/APSES-type HTH DNA-binding domain-containing protein</fullName>
    </recommendedName>
</protein>
<proteinExistence type="predicted"/>